<reference evidence="1 2" key="1">
    <citation type="journal article" date="2012" name="J. Bacteriol.">
        <title>Genome Sequence of Nitratireductor pacificus Type Strain pht-3B.</title>
        <authorList>
            <person name="Lai Q."/>
            <person name="Li G."/>
            <person name="Shao Z."/>
        </authorList>
    </citation>
    <scope>NUCLEOTIDE SEQUENCE [LARGE SCALE GENOMIC DNA]</scope>
    <source>
        <strain evidence="2">pht-3B</strain>
    </source>
</reference>
<comment type="caution">
    <text evidence="1">The sequence shown here is derived from an EMBL/GenBank/DDBJ whole genome shotgun (WGS) entry which is preliminary data.</text>
</comment>
<proteinExistence type="predicted"/>
<name>K2MPI3_9HYPH</name>
<gene>
    <name evidence="1" type="ORF">NA2_08731</name>
</gene>
<evidence type="ECO:0000313" key="2">
    <source>
        <dbReference type="Proteomes" id="UP000006786"/>
    </source>
</evidence>
<dbReference type="eggNOG" id="COG3577">
    <property type="taxonomic scope" value="Bacteria"/>
</dbReference>
<dbReference type="NCBIfam" id="TIGR02281">
    <property type="entry name" value="clan_AA_DTGA"/>
    <property type="match status" value="1"/>
</dbReference>
<evidence type="ECO:0008006" key="3">
    <source>
        <dbReference type="Google" id="ProtNLM"/>
    </source>
</evidence>
<dbReference type="RefSeq" id="WP_008596269.1">
    <property type="nucleotide sequence ID" value="NZ_AMRM01000008.1"/>
</dbReference>
<organism evidence="1 2">
    <name type="scientific">Nitratireductor pacificus pht-3B</name>
    <dbReference type="NCBI Taxonomy" id="391937"/>
    <lineage>
        <taxon>Bacteria</taxon>
        <taxon>Pseudomonadati</taxon>
        <taxon>Pseudomonadota</taxon>
        <taxon>Alphaproteobacteria</taxon>
        <taxon>Hyphomicrobiales</taxon>
        <taxon>Phyllobacteriaceae</taxon>
        <taxon>Nitratireductor</taxon>
    </lineage>
</organism>
<dbReference type="InterPro" id="IPR011969">
    <property type="entry name" value="Clan_AA_Asp_peptidase_C"/>
</dbReference>
<dbReference type="AlphaFoldDB" id="K2MPI3"/>
<dbReference type="STRING" id="391937.NA2_08731"/>
<evidence type="ECO:0000313" key="1">
    <source>
        <dbReference type="EMBL" id="EKF19202.1"/>
    </source>
</evidence>
<sequence>MFRKLLMLGAVVGSAAAVPALYQNNPDVYRSWLRETLAEKPDEAKSAPPRHVAVNRLEMNGETSVLLGKKVSIAADGRGHYMGRFKLNGREIRAMVDTGATYIALNKSTAHRIGVRLSASDFKYKVNTANGQAKAAAATIETLQIGRIFLENVDAVVLEDQALDGVLIGMSFLKRLARYQVENGELILEQ</sequence>
<dbReference type="Pfam" id="PF13975">
    <property type="entry name" value="gag-asp_proteas"/>
    <property type="match status" value="1"/>
</dbReference>
<dbReference type="Gene3D" id="2.40.70.10">
    <property type="entry name" value="Acid Proteases"/>
    <property type="match status" value="1"/>
</dbReference>
<dbReference type="Proteomes" id="UP000006786">
    <property type="component" value="Unassembled WGS sequence"/>
</dbReference>
<dbReference type="SUPFAM" id="SSF50630">
    <property type="entry name" value="Acid proteases"/>
    <property type="match status" value="1"/>
</dbReference>
<keyword evidence="2" id="KW-1185">Reference proteome</keyword>
<dbReference type="InterPro" id="IPR034122">
    <property type="entry name" value="Retropepsin-like_bacterial"/>
</dbReference>
<protein>
    <recommendedName>
        <fullName evidence="3">Aspartyl protease-like protein</fullName>
    </recommendedName>
</protein>
<accession>K2MPI3</accession>
<dbReference type="OrthoDB" id="7595324at2"/>
<dbReference type="PATRIC" id="fig|391937.3.peg.1795"/>
<dbReference type="EMBL" id="AMRM01000008">
    <property type="protein sequence ID" value="EKF19202.1"/>
    <property type="molecule type" value="Genomic_DNA"/>
</dbReference>
<dbReference type="CDD" id="cd05483">
    <property type="entry name" value="retropepsin_like_bacteria"/>
    <property type="match status" value="1"/>
</dbReference>
<dbReference type="InterPro" id="IPR021109">
    <property type="entry name" value="Peptidase_aspartic_dom_sf"/>
</dbReference>